<dbReference type="Gene3D" id="3.10.310.10">
    <property type="entry name" value="Diaminopimelate Epimerase, Chain A, domain 1"/>
    <property type="match status" value="2"/>
</dbReference>
<reference evidence="4 5" key="1">
    <citation type="journal article" date="2012" name="Int. J. Syst. Evol. Microbiol.">
        <title>Vibrio caribbeanicus sp. nov., isolated from the marine sponge Scleritoderma cyanea.</title>
        <authorList>
            <person name="Hoffmann M."/>
            <person name="Monday S.R."/>
            <person name="Allard M.W."/>
            <person name="Strain E.A."/>
            <person name="Whittaker P."/>
            <person name="Naum M."/>
            <person name="McCarthy P.J."/>
            <person name="Lopez J.V."/>
            <person name="Fischer M."/>
            <person name="Brown E.W."/>
        </authorList>
    </citation>
    <scope>NUCLEOTIDE SEQUENCE [LARGE SCALE GENOMIC DNA]</scope>
    <source>
        <strain evidence="4 5">ATCC BAA-2122</strain>
    </source>
</reference>
<feature type="active site" evidence="3">
    <location>
        <position position="47"/>
    </location>
</feature>
<dbReference type="AlphaFoldDB" id="E3BMJ2"/>
<comment type="caution">
    <text evidence="4">The sequence shown here is derived from an EMBL/GenBank/DDBJ whole genome shotgun (WGS) entry which is preliminary data.</text>
</comment>
<dbReference type="NCBIfam" id="TIGR00654">
    <property type="entry name" value="PhzF_family"/>
    <property type="match status" value="1"/>
</dbReference>
<dbReference type="Pfam" id="PF02567">
    <property type="entry name" value="PhzC-PhzF"/>
    <property type="match status" value="1"/>
</dbReference>
<dbReference type="EMBL" id="AEIU01000088">
    <property type="protein sequence ID" value="EFP95737.1"/>
    <property type="molecule type" value="Genomic_DNA"/>
</dbReference>
<dbReference type="PANTHER" id="PTHR13774:SF39">
    <property type="entry name" value="BIOSYNTHESIS PROTEIN, PUTATIVE-RELATED"/>
    <property type="match status" value="1"/>
</dbReference>
<evidence type="ECO:0000313" key="5">
    <source>
        <dbReference type="Proteomes" id="UP000002943"/>
    </source>
</evidence>
<accession>E3BMJ2</accession>
<dbReference type="InterPro" id="IPR003719">
    <property type="entry name" value="Phenazine_PhzF-like"/>
</dbReference>
<protein>
    <submittedName>
        <fullName evidence="4">PhzF family phenazine biosynthesis protein</fullName>
    </submittedName>
</protein>
<dbReference type="GO" id="GO:0016853">
    <property type="term" value="F:isomerase activity"/>
    <property type="evidence" value="ECO:0007669"/>
    <property type="project" value="UniProtKB-KW"/>
</dbReference>
<name>E3BMJ2_9VIBR</name>
<proteinExistence type="inferred from homology"/>
<evidence type="ECO:0000256" key="1">
    <source>
        <dbReference type="ARBA" id="ARBA00008270"/>
    </source>
</evidence>
<gene>
    <name evidence="4" type="ORF">VIBC2010_17340</name>
</gene>
<dbReference type="GO" id="GO:0005737">
    <property type="term" value="C:cytoplasm"/>
    <property type="evidence" value="ECO:0007669"/>
    <property type="project" value="TreeGrafter"/>
</dbReference>
<dbReference type="OrthoDB" id="9788221at2"/>
<evidence type="ECO:0000256" key="2">
    <source>
        <dbReference type="ARBA" id="ARBA00023235"/>
    </source>
</evidence>
<keyword evidence="5" id="KW-1185">Reference proteome</keyword>
<sequence>MNSVNVFLINSFTLDGKGGNPAGVVLNSEQLSNVQKQYIAKTVGYSETAFVQQCSEESFDVTFFTPTNEVDFCGHATLAVFHTLLEQGVIQSGKYTQYTKAGIVPIKVAESGLITMQQQRPEKLGRFSPSDIAGLLGLDNGVIESTQLPCEVISTGLADLIVPVSVGYLDKVVPNSKKMAAFCEKNNIVGLHVFELVIDNNEKTASCRNFAPLFGIEEESATGSACGALTCYLAENIPSMSSEHYIFEQGRAMGCCSEIRAKLSYDDFDQPKVLISGKATNNGETTLSLDI</sequence>
<dbReference type="SUPFAM" id="SSF54506">
    <property type="entry name" value="Diaminopimelate epimerase-like"/>
    <property type="match status" value="1"/>
</dbReference>
<dbReference type="PIRSF" id="PIRSF016184">
    <property type="entry name" value="PhzC_PhzF"/>
    <property type="match status" value="1"/>
</dbReference>
<keyword evidence="2" id="KW-0413">Isomerase</keyword>
<evidence type="ECO:0000256" key="3">
    <source>
        <dbReference type="PIRSR" id="PIRSR016184-1"/>
    </source>
</evidence>
<dbReference type="PANTHER" id="PTHR13774">
    <property type="entry name" value="PHENAZINE BIOSYNTHESIS PROTEIN"/>
    <property type="match status" value="1"/>
</dbReference>
<dbReference type="eggNOG" id="COG0384">
    <property type="taxonomic scope" value="Bacteria"/>
</dbReference>
<organism evidence="4 5">
    <name type="scientific">Vibrio caribbeanicus ATCC BAA-2122</name>
    <dbReference type="NCBI Taxonomy" id="796620"/>
    <lineage>
        <taxon>Bacteria</taxon>
        <taxon>Pseudomonadati</taxon>
        <taxon>Pseudomonadota</taxon>
        <taxon>Gammaproteobacteria</taxon>
        <taxon>Vibrionales</taxon>
        <taxon>Vibrionaceae</taxon>
        <taxon>Vibrio</taxon>
    </lineage>
</organism>
<dbReference type="Proteomes" id="UP000002943">
    <property type="component" value="Unassembled WGS sequence"/>
</dbReference>
<dbReference type="STRING" id="796620.VIBC2010_17340"/>
<evidence type="ECO:0000313" key="4">
    <source>
        <dbReference type="EMBL" id="EFP95737.1"/>
    </source>
</evidence>
<dbReference type="RefSeq" id="WP_009602334.1">
    <property type="nucleotide sequence ID" value="NZ_AEIU01000088.1"/>
</dbReference>
<comment type="similarity">
    <text evidence="1">Belongs to the PhzF family.</text>
</comment>